<reference evidence="1 2" key="1">
    <citation type="submission" date="2018-11" db="EMBL/GenBank/DDBJ databases">
        <title>Characterization of surface water Dickeya isolates.</title>
        <authorList>
            <person name="Van Gijsegem F."/>
            <person name="Pedron J."/>
        </authorList>
    </citation>
    <scope>NUCLEOTIDE SEQUENCE [LARGE SCALE GENOMIC DNA]</scope>
    <source>
        <strain evidence="1 2">FVG1-MFV-O17</strain>
    </source>
</reference>
<dbReference type="AlphaFoldDB" id="A0A3N0G6N5"/>
<dbReference type="EMBL" id="RJLR01000011">
    <property type="protein sequence ID" value="RNM07931.1"/>
    <property type="molecule type" value="Genomic_DNA"/>
</dbReference>
<evidence type="ECO:0000313" key="2">
    <source>
        <dbReference type="Proteomes" id="UP000276061"/>
    </source>
</evidence>
<name>A0A3N0G6N5_9GAMM</name>
<dbReference type="Proteomes" id="UP000276061">
    <property type="component" value="Unassembled WGS sequence"/>
</dbReference>
<proteinExistence type="predicted"/>
<sequence length="59" mass="6323">MALSSLHGLLDLLTSVDNDVNPETVRSAALLGLMLVSTLEDDMQKKHSDNALSISANTR</sequence>
<comment type="caution">
    <text evidence="1">The sequence shown here is derived from an EMBL/GenBank/DDBJ whole genome shotgun (WGS) entry which is preliminary data.</text>
</comment>
<protein>
    <submittedName>
        <fullName evidence="1">Uncharacterized protein</fullName>
    </submittedName>
</protein>
<evidence type="ECO:0000313" key="1">
    <source>
        <dbReference type="EMBL" id="RNM07931.1"/>
    </source>
</evidence>
<gene>
    <name evidence="1" type="ORF">EF878_05390</name>
</gene>
<accession>A0A3N0G6N5</accession>
<organism evidence="1 2">
    <name type="scientific">Dickeya undicola</name>
    <dbReference type="NCBI Taxonomy" id="1577887"/>
    <lineage>
        <taxon>Bacteria</taxon>
        <taxon>Pseudomonadati</taxon>
        <taxon>Pseudomonadota</taxon>
        <taxon>Gammaproteobacteria</taxon>
        <taxon>Enterobacterales</taxon>
        <taxon>Pectobacteriaceae</taxon>
        <taxon>Dickeya</taxon>
    </lineage>
</organism>